<accession>A0ACB9FKU4</accession>
<keyword evidence="2" id="KW-1185">Reference proteome</keyword>
<sequence>MLRRKPSKIEVKIEDKEELEEARKRAAVTATSTTTQPTGGASLLHHFNQSSTTTSSKSHPKELLEVFLKENGAACSIIHGFKICNLRIIKSTLVTRIKRDGAMKQCNGNWEGARSAFE</sequence>
<gene>
    <name evidence="1" type="ORF">L6452_02933</name>
</gene>
<proteinExistence type="predicted"/>
<reference evidence="2" key="1">
    <citation type="journal article" date="2022" name="Mol. Ecol. Resour.">
        <title>The genomes of chicory, endive, great burdock and yacon provide insights into Asteraceae palaeo-polyploidization history and plant inulin production.</title>
        <authorList>
            <person name="Fan W."/>
            <person name="Wang S."/>
            <person name="Wang H."/>
            <person name="Wang A."/>
            <person name="Jiang F."/>
            <person name="Liu H."/>
            <person name="Zhao H."/>
            <person name="Xu D."/>
            <person name="Zhang Y."/>
        </authorList>
    </citation>
    <scope>NUCLEOTIDE SEQUENCE [LARGE SCALE GENOMIC DNA]</scope>
    <source>
        <strain evidence="2">cv. Niubang</strain>
    </source>
</reference>
<comment type="caution">
    <text evidence="1">The sequence shown here is derived from an EMBL/GenBank/DDBJ whole genome shotgun (WGS) entry which is preliminary data.</text>
</comment>
<dbReference type="Proteomes" id="UP001055879">
    <property type="component" value="Linkage Group LG01"/>
</dbReference>
<organism evidence="1 2">
    <name type="scientific">Arctium lappa</name>
    <name type="common">Greater burdock</name>
    <name type="synonym">Lappa major</name>
    <dbReference type="NCBI Taxonomy" id="4217"/>
    <lineage>
        <taxon>Eukaryota</taxon>
        <taxon>Viridiplantae</taxon>
        <taxon>Streptophyta</taxon>
        <taxon>Embryophyta</taxon>
        <taxon>Tracheophyta</taxon>
        <taxon>Spermatophyta</taxon>
        <taxon>Magnoliopsida</taxon>
        <taxon>eudicotyledons</taxon>
        <taxon>Gunneridae</taxon>
        <taxon>Pentapetalae</taxon>
        <taxon>asterids</taxon>
        <taxon>campanulids</taxon>
        <taxon>Asterales</taxon>
        <taxon>Asteraceae</taxon>
        <taxon>Carduoideae</taxon>
        <taxon>Cardueae</taxon>
        <taxon>Arctiinae</taxon>
        <taxon>Arctium</taxon>
    </lineage>
</organism>
<protein>
    <submittedName>
        <fullName evidence="1">Uncharacterized protein</fullName>
    </submittedName>
</protein>
<reference evidence="1 2" key="2">
    <citation type="journal article" date="2022" name="Mol. Ecol. Resour.">
        <title>The genomes of chicory, endive, great burdock and yacon provide insights into Asteraceae paleo-polyploidization history and plant inulin production.</title>
        <authorList>
            <person name="Fan W."/>
            <person name="Wang S."/>
            <person name="Wang H."/>
            <person name="Wang A."/>
            <person name="Jiang F."/>
            <person name="Liu H."/>
            <person name="Zhao H."/>
            <person name="Xu D."/>
            <person name="Zhang Y."/>
        </authorList>
    </citation>
    <scope>NUCLEOTIDE SEQUENCE [LARGE SCALE GENOMIC DNA]</scope>
    <source>
        <strain evidence="2">cv. Niubang</strain>
    </source>
</reference>
<dbReference type="EMBL" id="CM042047">
    <property type="protein sequence ID" value="KAI3771765.1"/>
    <property type="molecule type" value="Genomic_DNA"/>
</dbReference>
<name>A0ACB9FKU4_ARCLA</name>
<evidence type="ECO:0000313" key="2">
    <source>
        <dbReference type="Proteomes" id="UP001055879"/>
    </source>
</evidence>
<evidence type="ECO:0000313" key="1">
    <source>
        <dbReference type="EMBL" id="KAI3771765.1"/>
    </source>
</evidence>